<dbReference type="Pfam" id="PF08713">
    <property type="entry name" value="DNA_alkylation"/>
    <property type="match status" value="1"/>
</dbReference>
<dbReference type="OrthoDB" id="9775346at2"/>
<protein>
    <submittedName>
        <fullName evidence="1">Armadillo-type fold</fullName>
    </submittedName>
</protein>
<dbReference type="AlphaFoldDB" id="A0A143YV92"/>
<dbReference type="Proteomes" id="UP000242754">
    <property type="component" value="Unassembled WGS sequence"/>
</dbReference>
<dbReference type="Gene3D" id="1.25.40.290">
    <property type="entry name" value="ARM repeat domains"/>
    <property type="match status" value="1"/>
</dbReference>
<dbReference type="CDD" id="cd07064">
    <property type="entry name" value="AlkD_like_1"/>
    <property type="match status" value="1"/>
</dbReference>
<dbReference type="PANTHER" id="PTHR34070:SF1">
    <property type="entry name" value="DNA ALKYLATION REPAIR PROTEIN"/>
    <property type="match status" value="1"/>
</dbReference>
<dbReference type="RefSeq" id="WP_087033955.1">
    <property type="nucleotide sequence ID" value="NZ_FJNE01000008.1"/>
</dbReference>
<dbReference type="SUPFAM" id="SSF48371">
    <property type="entry name" value="ARM repeat"/>
    <property type="match status" value="1"/>
</dbReference>
<dbReference type="PANTHER" id="PTHR34070">
    <property type="entry name" value="ARMADILLO-TYPE FOLD"/>
    <property type="match status" value="1"/>
</dbReference>
<keyword evidence="2" id="KW-1185">Reference proteome</keyword>
<dbReference type="InterPro" id="IPR016024">
    <property type="entry name" value="ARM-type_fold"/>
</dbReference>
<evidence type="ECO:0000313" key="1">
    <source>
        <dbReference type="EMBL" id="CZQ99696.1"/>
    </source>
</evidence>
<dbReference type="EMBL" id="FJNE01000008">
    <property type="protein sequence ID" value="CZQ99696.1"/>
    <property type="molecule type" value="Genomic_DNA"/>
</dbReference>
<reference evidence="1 2" key="1">
    <citation type="submission" date="2016-02" db="EMBL/GenBank/DDBJ databases">
        <authorList>
            <person name="Wen L."/>
            <person name="He K."/>
            <person name="Yang H."/>
        </authorList>
    </citation>
    <scope>NUCLEOTIDE SEQUENCE [LARGE SCALE GENOMIC DNA]</scope>
    <source>
        <strain evidence="1">Trichococcus palustris</strain>
    </source>
</reference>
<dbReference type="InterPro" id="IPR014825">
    <property type="entry name" value="DNA_alkylation"/>
</dbReference>
<organism evidence="1 2">
    <name type="scientific">Trichococcus palustris</name>
    <dbReference type="NCBI Taxonomy" id="140314"/>
    <lineage>
        <taxon>Bacteria</taxon>
        <taxon>Bacillati</taxon>
        <taxon>Bacillota</taxon>
        <taxon>Bacilli</taxon>
        <taxon>Lactobacillales</taxon>
        <taxon>Carnobacteriaceae</taxon>
        <taxon>Trichococcus</taxon>
    </lineage>
</organism>
<dbReference type="Gene3D" id="1.20.1660.10">
    <property type="entry name" value="Hypothetical protein (EF3068)"/>
    <property type="match status" value="1"/>
</dbReference>
<name>A0A143YV92_9LACT</name>
<proteinExistence type="predicted"/>
<gene>
    <name evidence="1" type="ORF">Tpal_2406</name>
</gene>
<accession>A0A143YV92</accession>
<evidence type="ECO:0000313" key="2">
    <source>
        <dbReference type="Proteomes" id="UP000242754"/>
    </source>
</evidence>
<sequence length="217" mass="25206">MWYEGLFEELEVLRDEDYAVRMAAYMRNQFPFLGISAVPRRAVCKPYFSKAKKEKIIDFEFVDICFAKKEREFHTVAIDYLSAIKALLGPADLPKVKQLILTHSWWDSVDALVTVVGSILYRHPELKPVMLEWSTAENFWLRRVAILHQGFKAETDTALLTEIIENNLNQKEFFINKAIGWSLREYSKTNPAWVRAFIADHKDGLANLSVREASKYI</sequence>
<dbReference type="STRING" id="140314.SAMN04488076_10733"/>